<comment type="similarity">
    <text evidence="5">Belongs to the IFIT family.</text>
</comment>
<keyword evidence="1" id="KW-0399">Innate immunity</keyword>
<dbReference type="GO" id="GO:0005829">
    <property type="term" value="C:cytosol"/>
    <property type="evidence" value="ECO:0007669"/>
    <property type="project" value="TreeGrafter"/>
</dbReference>
<evidence type="ECO:0000256" key="3">
    <source>
        <dbReference type="ARBA" id="ARBA00022803"/>
    </source>
</evidence>
<evidence type="ECO:0000256" key="5">
    <source>
        <dbReference type="ARBA" id="ARBA00038336"/>
    </source>
</evidence>
<name>A0AAV6SCR9_SOLSE</name>
<protein>
    <submittedName>
        <fullName evidence="6">Interferon-induced protein with tetratricopeptide repeats 1-like</fullName>
    </submittedName>
</protein>
<dbReference type="GO" id="GO:0045087">
    <property type="term" value="P:innate immune response"/>
    <property type="evidence" value="ECO:0007669"/>
    <property type="project" value="UniProtKB-KW"/>
</dbReference>
<comment type="caution">
    <text evidence="6">The sequence shown here is derived from an EMBL/GenBank/DDBJ whole genome shotgun (WGS) entry which is preliminary data.</text>
</comment>
<accession>A0AAV6SCR9</accession>
<dbReference type="FunFam" id="1.25.40.10:FF:000036">
    <property type="entry name" value="interferon-induced protein with tetratricopeptide repeats 5"/>
    <property type="match status" value="1"/>
</dbReference>
<dbReference type="AlphaFoldDB" id="A0AAV6SCR9"/>
<keyword evidence="3" id="KW-0802">TPR repeat</keyword>
<dbReference type="PANTHER" id="PTHR10271">
    <property type="entry name" value="INTERFERON-INDUCED PROTEIN WITH TETRATRICOPEPTIDE REPEATS"/>
    <property type="match status" value="1"/>
</dbReference>
<evidence type="ECO:0000313" key="7">
    <source>
        <dbReference type="Proteomes" id="UP000693946"/>
    </source>
</evidence>
<dbReference type="PANTHER" id="PTHR10271:SF14">
    <property type="entry name" value="INTERFERON-INDUCED PROTEIN WITH TETRATRICOPEPTIDE REPEATS-RELATED"/>
    <property type="match status" value="1"/>
</dbReference>
<dbReference type="GO" id="GO:0051607">
    <property type="term" value="P:defense response to virus"/>
    <property type="evidence" value="ECO:0007669"/>
    <property type="project" value="TreeGrafter"/>
</dbReference>
<dbReference type="Proteomes" id="UP000693946">
    <property type="component" value="Linkage Group LG14"/>
</dbReference>
<proteinExistence type="inferred from homology"/>
<keyword evidence="4" id="KW-0391">Immunity</keyword>
<gene>
    <name evidence="6" type="ORF">JOB18_043947</name>
</gene>
<sequence length="447" mass="51949">MSAAHRETSLETKLAALQCHFTWDLQTNDNEHARIRDGLLDIGTDERNQWLGHIYNLLGYIHFLLKCPDDARKYFTRAAEAFCHTRGADEGPWLLVNYANVAWLHYHNGDEAKSQEWLSKANALLEEYQSSSQHNLHAEIYAEKDWALLKYRSKIERSLASDYLQKVSEMQPDMVEWYVNFVSASLNYPETCPDMLEKMKNAKKRDPENLFLAAQYLMVRARNGEQVLDKVRKLATKIMRNPVSSYSGLKTILTIYQIYDSVDEAIALAEEALRNHPGVRYLKRCAALCYKWKVISPNSHPMSNQEIKRAIDLHKDVISLYPDSSFVKKMDLATIYTKSAHCSDKAGEIFQELLESRLEPPEKQVLFNIYAKHVFFHLKDRNKSLHYHIKAVEIPEESLFRRHSIRELHKAMNRDNNHPMRGEIEECLNKLQIHFDPLDPEELSGSV</sequence>
<reference evidence="6 7" key="1">
    <citation type="journal article" date="2021" name="Sci. Rep.">
        <title>Chromosome anchoring in Senegalese sole (Solea senegalensis) reveals sex-associated markers and genome rearrangements in flatfish.</title>
        <authorList>
            <person name="Guerrero-Cozar I."/>
            <person name="Gomez-Garrido J."/>
            <person name="Berbel C."/>
            <person name="Martinez-Blanch J.F."/>
            <person name="Alioto T."/>
            <person name="Claros M.G."/>
            <person name="Gagnaire P.A."/>
            <person name="Manchado M."/>
        </authorList>
    </citation>
    <scope>NUCLEOTIDE SEQUENCE [LARGE SCALE GENOMIC DNA]</scope>
    <source>
        <strain evidence="6">Sse05_10M</strain>
    </source>
</reference>
<keyword evidence="2" id="KW-0677">Repeat</keyword>
<organism evidence="6 7">
    <name type="scientific">Solea senegalensis</name>
    <name type="common">Senegalese sole</name>
    <dbReference type="NCBI Taxonomy" id="28829"/>
    <lineage>
        <taxon>Eukaryota</taxon>
        <taxon>Metazoa</taxon>
        <taxon>Chordata</taxon>
        <taxon>Craniata</taxon>
        <taxon>Vertebrata</taxon>
        <taxon>Euteleostomi</taxon>
        <taxon>Actinopterygii</taxon>
        <taxon>Neopterygii</taxon>
        <taxon>Teleostei</taxon>
        <taxon>Neoteleostei</taxon>
        <taxon>Acanthomorphata</taxon>
        <taxon>Carangaria</taxon>
        <taxon>Pleuronectiformes</taxon>
        <taxon>Pleuronectoidei</taxon>
        <taxon>Soleidae</taxon>
        <taxon>Solea</taxon>
    </lineage>
</organism>
<evidence type="ECO:0000256" key="4">
    <source>
        <dbReference type="ARBA" id="ARBA00022859"/>
    </source>
</evidence>
<evidence type="ECO:0000256" key="1">
    <source>
        <dbReference type="ARBA" id="ARBA00022588"/>
    </source>
</evidence>
<dbReference type="EMBL" id="JAGKHQ010000006">
    <property type="protein sequence ID" value="KAG7514820.1"/>
    <property type="molecule type" value="Genomic_DNA"/>
</dbReference>
<evidence type="ECO:0000313" key="6">
    <source>
        <dbReference type="EMBL" id="KAG7514820.1"/>
    </source>
</evidence>
<evidence type="ECO:0000256" key="2">
    <source>
        <dbReference type="ARBA" id="ARBA00022737"/>
    </source>
</evidence>
<keyword evidence="7" id="KW-1185">Reference proteome</keyword>